<dbReference type="SUPFAM" id="SSF56519">
    <property type="entry name" value="Penicillin binding protein dimerisation domain"/>
    <property type="match status" value="1"/>
</dbReference>
<comment type="caution">
    <text evidence="7">The sequence shown here is derived from an EMBL/GenBank/DDBJ whole genome shotgun (WGS) entry which is preliminary data.</text>
</comment>
<evidence type="ECO:0000256" key="2">
    <source>
        <dbReference type="ARBA" id="ARBA00007171"/>
    </source>
</evidence>
<feature type="region of interest" description="Disordered" evidence="4">
    <location>
        <begin position="683"/>
        <end position="732"/>
    </location>
</feature>
<name>A0A9D2IS62_9FIRM</name>
<sequence>MPEKKINYQTRKKLVILFGGVLLALVALTVRITYINATSGNKYKKQVLSQAQQRYESRVLPAKRGDIYDRNGNLLATSNKVYNVILDCKAVNSNEDYIEPTVNALVNILGLDEEDIRDRLTDPSTENSQYQILKKELSMDEKKEFDSYTTIPEDSTLTPEEEEERNNVQGVWFEEDYLRSYPFNELACDTIGFTFARDTADWGVEGYYNSTLTGADGRQYGYFNQNSDVEQTIIEPSNGNNIVTTLDVGAQQIVEKYVNGFNKEMGAKNVGVIVENPSNGEIIAMDGGDRYDLNEPRDMSNVHTEEEIKAMNDAETVDALNAMWNNFCVTDAYEPGSTVKPIVMAAALEKGSISSDDTFACDGGQAFGQNGEPYIKCAAYPGAHGVETLQQVIANSCNDGMMQIAAKMGKEQFIKTQSLFNFGTRTGIDLPNEGTGIIHTTDTMGETELACSAFGQGFTCTMIQEINAMCSVINGGYYYQPHLVTKITDSSGGTVKNITPTLLKQTISANISSDIRTYMESSVKEGTSRYSKVQGYSMGGKTGTAEKLPRGNKKYLVSFIGFAPVDDPQVVIYVVVDEPNVEDQASSTYAQYIAQGILSELLPYLNIAPDEVSDGYVPTTTLWSGFTGNLETIPGGEIDEQGNLVDGEGNLIDLDGNRIDEQGYLLDENGQYQLDEYGNYIMSENLSDGGETEPVDGVSNESAPAPLEDDTDPIQGNDMESEGITNEEAGLE</sequence>
<keyword evidence="7" id="KW-0131">Cell cycle</keyword>
<dbReference type="GO" id="GO:0005886">
    <property type="term" value="C:plasma membrane"/>
    <property type="evidence" value="ECO:0007669"/>
    <property type="project" value="TreeGrafter"/>
</dbReference>
<reference evidence="7" key="1">
    <citation type="journal article" date="2021" name="PeerJ">
        <title>Extensive microbial diversity within the chicken gut microbiome revealed by metagenomics and culture.</title>
        <authorList>
            <person name="Gilroy R."/>
            <person name="Ravi A."/>
            <person name="Getino M."/>
            <person name="Pursley I."/>
            <person name="Horton D.L."/>
            <person name="Alikhan N.F."/>
            <person name="Baker D."/>
            <person name="Gharbi K."/>
            <person name="Hall N."/>
            <person name="Watson M."/>
            <person name="Adriaenssens E.M."/>
            <person name="Foster-Nyarko E."/>
            <person name="Jarju S."/>
            <person name="Secka A."/>
            <person name="Antonio M."/>
            <person name="Oren A."/>
            <person name="Chaudhuri R.R."/>
            <person name="La Ragione R."/>
            <person name="Hildebrand F."/>
            <person name="Pallen M.J."/>
        </authorList>
    </citation>
    <scope>NUCLEOTIDE SEQUENCE</scope>
    <source>
        <strain evidence="7">14324</strain>
    </source>
</reference>
<feature type="domain" description="Penicillin-binding protein dimerisation" evidence="6">
    <location>
        <begin position="60"/>
        <end position="225"/>
    </location>
</feature>
<dbReference type="GO" id="GO:0008658">
    <property type="term" value="F:penicillin binding"/>
    <property type="evidence" value="ECO:0007669"/>
    <property type="project" value="InterPro"/>
</dbReference>
<protein>
    <submittedName>
        <fullName evidence="7">Cell division protein FtsI</fullName>
    </submittedName>
</protein>
<evidence type="ECO:0000259" key="5">
    <source>
        <dbReference type="Pfam" id="PF00905"/>
    </source>
</evidence>
<gene>
    <name evidence="7" type="ORF">IAA21_00230</name>
</gene>
<comment type="subcellular location">
    <subcellularLocation>
        <location evidence="1">Membrane</location>
    </subcellularLocation>
</comment>
<dbReference type="SUPFAM" id="SSF56601">
    <property type="entry name" value="beta-lactamase/transpeptidase-like"/>
    <property type="match status" value="1"/>
</dbReference>
<accession>A0A9D2IS62</accession>
<dbReference type="PANTHER" id="PTHR30627:SF1">
    <property type="entry name" value="PEPTIDOGLYCAN D,D-TRANSPEPTIDASE FTSI"/>
    <property type="match status" value="1"/>
</dbReference>
<reference evidence="7" key="2">
    <citation type="submission" date="2021-04" db="EMBL/GenBank/DDBJ databases">
        <authorList>
            <person name="Gilroy R."/>
        </authorList>
    </citation>
    <scope>NUCLEOTIDE SEQUENCE</scope>
    <source>
        <strain evidence="7">14324</strain>
    </source>
</reference>
<dbReference type="Proteomes" id="UP000824041">
    <property type="component" value="Unassembled WGS sequence"/>
</dbReference>
<dbReference type="InterPro" id="IPR050515">
    <property type="entry name" value="Beta-lactam/transpept"/>
</dbReference>
<dbReference type="AlphaFoldDB" id="A0A9D2IS62"/>
<feature type="compositionally biased region" description="Polar residues" evidence="4">
    <location>
        <begin position="147"/>
        <end position="158"/>
    </location>
</feature>
<dbReference type="Pfam" id="PF00905">
    <property type="entry name" value="Transpeptidase"/>
    <property type="match status" value="1"/>
</dbReference>
<dbReference type="GO" id="GO:0071555">
    <property type="term" value="P:cell wall organization"/>
    <property type="evidence" value="ECO:0007669"/>
    <property type="project" value="TreeGrafter"/>
</dbReference>
<dbReference type="InterPro" id="IPR001460">
    <property type="entry name" value="PCN-bd_Tpept"/>
</dbReference>
<dbReference type="PANTHER" id="PTHR30627">
    <property type="entry name" value="PEPTIDOGLYCAN D,D-TRANSPEPTIDASE"/>
    <property type="match status" value="1"/>
</dbReference>
<dbReference type="Gene3D" id="3.40.710.10">
    <property type="entry name" value="DD-peptidase/beta-lactamase superfamily"/>
    <property type="match status" value="1"/>
</dbReference>
<dbReference type="Gene3D" id="3.90.1310.10">
    <property type="entry name" value="Penicillin-binding protein 2a (Domain 2)"/>
    <property type="match status" value="1"/>
</dbReference>
<evidence type="ECO:0000256" key="4">
    <source>
        <dbReference type="SAM" id="MobiDB-lite"/>
    </source>
</evidence>
<comment type="similarity">
    <text evidence="2">Belongs to the transpeptidase family.</text>
</comment>
<proteinExistence type="inferred from homology"/>
<keyword evidence="3" id="KW-0472">Membrane</keyword>
<dbReference type="EMBL" id="DXBU01000004">
    <property type="protein sequence ID" value="HIZ21211.1"/>
    <property type="molecule type" value="Genomic_DNA"/>
</dbReference>
<evidence type="ECO:0000256" key="1">
    <source>
        <dbReference type="ARBA" id="ARBA00004370"/>
    </source>
</evidence>
<evidence type="ECO:0000313" key="7">
    <source>
        <dbReference type="EMBL" id="HIZ21211.1"/>
    </source>
</evidence>
<organism evidence="7 8">
    <name type="scientific">Candidatus Blautia faecigallinarum</name>
    <dbReference type="NCBI Taxonomy" id="2838488"/>
    <lineage>
        <taxon>Bacteria</taxon>
        <taxon>Bacillati</taxon>
        <taxon>Bacillota</taxon>
        <taxon>Clostridia</taxon>
        <taxon>Lachnospirales</taxon>
        <taxon>Lachnospiraceae</taxon>
        <taxon>Blautia</taxon>
    </lineage>
</organism>
<dbReference type="InterPro" id="IPR005311">
    <property type="entry name" value="PBP_dimer"/>
</dbReference>
<evidence type="ECO:0000259" key="6">
    <source>
        <dbReference type="Pfam" id="PF03717"/>
    </source>
</evidence>
<keyword evidence="7" id="KW-0132">Cell division</keyword>
<feature type="region of interest" description="Disordered" evidence="4">
    <location>
        <begin position="144"/>
        <end position="166"/>
    </location>
</feature>
<evidence type="ECO:0000313" key="8">
    <source>
        <dbReference type="Proteomes" id="UP000824041"/>
    </source>
</evidence>
<evidence type="ECO:0000256" key="3">
    <source>
        <dbReference type="ARBA" id="ARBA00023136"/>
    </source>
</evidence>
<dbReference type="GO" id="GO:0051301">
    <property type="term" value="P:cell division"/>
    <property type="evidence" value="ECO:0007669"/>
    <property type="project" value="UniProtKB-KW"/>
</dbReference>
<dbReference type="InterPro" id="IPR036138">
    <property type="entry name" value="PBP_dimer_sf"/>
</dbReference>
<dbReference type="InterPro" id="IPR012338">
    <property type="entry name" value="Beta-lactam/transpept-like"/>
</dbReference>
<dbReference type="Pfam" id="PF03717">
    <property type="entry name" value="PBP_dimer"/>
    <property type="match status" value="1"/>
</dbReference>
<feature type="domain" description="Penicillin-binding protein transpeptidase" evidence="5">
    <location>
        <begin position="271"/>
        <end position="598"/>
    </location>
</feature>